<keyword evidence="5 11" id="KW-0812">Transmembrane</keyword>
<keyword evidence="8 10" id="KW-0807">Transducer</keyword>
<dbReference type="GO" id="GO:0005886">
    <property type="term" value="C:plasma membrane"/>
    <property type="evidence" value="ECO:0007669"/>
    <property type="project" value="UniProtKB-SubCell"/>
</dbReference>
<keyword evidence="4" id="KW-0145">Chemotaxis</keyword>
<dbReference type="Gene3D" id="3.30.450.20">
    <property type="entry name" value="PAS domain"/>
    <property type="match status" value="2"/>
</dbReference>
<dbReference type="GO" id="GO:0006935">
    <property type="term" value="P:chemotaxis"/>
    <property type="evidence" value="ECO:0007669"/>
    <property type="project" value="UniProtKB-KW"/>
</dbReference>
<keyword evidence="2" id="KW-1003">Cell membrane</keyword>
<keyword evidence="6 11" id="KW-1133">Transmembrane helix</keyword>
<dbReference type="EMBL" id="RQPI01000006">
    <property type="protein sequence ID" value="RQW11312.1"/>
    <property type="molecule type" value="Genomic_DNA"/>
</dbReference>
<evidence type="ECO:0000256" key="11">
    <source>
        <dbReference type="SAM" id="Phobius"/>
    </source>
</evidence>
<proteinExistence type="inferred from homology"/>
<dbReference type="Gene3D" id="6.10.340.10">
    <property type="match status" value="1"/>
</dbReference>
<evidence type="ECO:0000256" key="8">
    <source>
        <dbReference type="ARBA" id="ARBA00023224"/>
    </source>
</evidence>
<feature type="domain" description="Methyl-accepting transducer" evidence="12">
    <location>
        <begin position="383"/>
        <end position="619"/>
    </location>
</feature>
<dbReference type="PANTHER" id="PTHR32089:SF114">
    <property type="entry name" value="METHYL-ACCEPTING CHEMOTAXIS PROTEIN MCPB"/>
    <property type="match status" value="1"/>
</dbReference>
<evidence type="ECO:0000256" key="7">
    <source>
        <dbReference type="ARBA" id="ARBA00023136"/>
    </source>
</evidence>
<comment type="subcellular location">
    <subcellularLocation>
        <location evidence="1">Cell membrane</location>
        <topology evidence="1">Multi-pass membrane protein</topology>
    </subcellularLocation>
</comment>
<accession>A0A3N9PY29</accession>
<dbReference type="Proteomes" id="UP000282529">
    <property type="component" value="Unassembled WGS sequence"/>
</dbReference>
<dbReference type="InterPro" id="IPR004089">
    <property type="entry name" value="MCPsignal_dom"/>
</dbReference>
<sequence length="669" mass="71537">MGFLKKVRSRKLNFHSVKSKLILSFLCILLLPSLAIGSAAYVTARNKVDEEMRSSASSNVNLLNQMIDKYIREKMNAIDFLSQQVPVDNLISESGAENAELKALLVGFKALHPDLETVFASNNQGEILSATKLNLPKGFDPRTRPQYIKAMENKDRAIITDTYISASTNSTVVTIAKATKDGHGIVGANLSLAELSESARGVKIGRQGYVIMIDNQKKYLVAPGVNIGDTAKLGIIDPMFKSASGEREYVNERDGKSKKMVFVTNALTGWKLAGTWYVDEVKEEAAPIFRTTLVVLIAAMAVGLAVILLIIRSITSPLRLLTGASEKLAEGDLTVHVQVETKDELGQLGATFNRMTESLRGVLSDVSELSNQLAASAEQLAVSSEQTVKATEHIAGATEKMSDGAEHQAATVEKGARTVYEMTARIQEIAAAAQSVADSSSKTSSLSAEGAVAIGSAAEQMNSIDHSVEHLARLIHVLSMTSEKIGEVTDAINKFSRQTGMLSLNASIEAARAGEHGRGFAVVAEEVKKLSDRSSRSSQEISELVHSIRDEIVNVEASMEASTSEVKGGMLTVETAGSLFSQIERFIGEVNGQIGEVSSAALQISEGAAEMNEAIEAIADVARSSAAETESISAAAQEQLASMEEISSSSADLSRMAGEMSDLVDRFKL</sequence>
<evidence type="ECO:0000256" key="3">
    <source>
        <dbReference type="ARBA" id="ARBA00022481"/>
    </source>
</evidence>
<dbReference type="OrthoDB" id="243053at2"/>
<dbReference type="Pfam" id="PF02743">
    <property type="entry name" value="dCache_1"/>
    <property type="match status" value="1"/>
</dbReference>
<protein>
    <submittedName>
        <fullName evidence="14">Methyl-accepting chemotaxis protein</fullName>
    </submittedName>
</protein>
<dbReference type="SMART" id="SM00304">
    <property type="entry name" value="HAMP"/>
    <property type="match status" value="2"/>
</dbReference>
<dbReference type="CDD" id="cd11386">
    <property type="entry name" value="MCP_signal"/>
    <property type="match status" value="1"/>
</dbReference>
<dbReference type="CDD" id="cd12914">
    <property type="entry name" value="PDC1_DGC_like"/>
    <property type="match status" value="1"/>
</dbReference>
<dbReference type="SMART" id="SM00283">
    <property type="entry name" value="MA"/>
    <property type="match status" value="1"/>
</dbReference>
<evidence type="ECO:0000256" key="10">
    <source>
        <dbReference type="PROSITE-ProRule" id="PRU00284"/>
    </source>
</evidence>
<feature type="domain" description="HAMP" evidence="13">
    <location>
        <begin position="312"/>
        <end position="364"/>
    </location>
</feature>
<keyword evidence="7 11" id="KW-0472">Membrane</keyword>
<dbReference type="Pfam" id="PF00672">
    <property type="entry name" value="HAMP"/>
    <property type="match status" value="1"/>
</dbReference>
<dbReference type="PROSITE" id="PS50111">
    <property type="entry name" value="CHEMOTAXIS_TRANSDUC_2"/>
    <property type="match status" value="1"/>
</dbReference>
<keyword evidence="15" id="KW-1185">Reference proteome</keyword>
<dbReference type="CDD" id="cd06225">
    <property type="entry name" value="HAMP"/>
    <property type="match status" value="1"/>
</dbReference>
<evidence type="ECO:0000256" key="2">
    <source>
        <dbReference type="ARBA" id="ARBA00022475"/>
    </source>
</evidence>
<dbReference type="PROSITE" id="PS50885">
    <property type="entry name" value="HAMP"/>
    <property type="match status" value="1"/>
</dbReference>
<dbReference type="SUPFAM" id="SSF58104">
    <property type="entry name" value="Methyl-accepting chemotaxis protein (MCP) signaling domain"/>
    <property type="match status" value="1"/>
</dbReference>
<organism evidence="14 15">
    <name type="scientific">Paenibacillus rhizophilus</name>
    <dbReference type="NCBI Taxonomy" id="1850366"/>
    <lineage>
        <taxon>Bacteria</taxon>
        <taxon>Bacillati</taxon>
        <taxon>Bacillota</taxon>
        <taxon>Bacilli</taxon>
        <taxon>Bacillales</taxon>
        <taxon>Paenibacillaceae</taxon>
        <taxon>Paenibacillus</taxon>
    </lineage>
</organism>
<keyword evidence="3" id="KW-0488">Methylation</keyword>
<dbReference type="InterPro" id="IPR029151">
    <property type="entry name" value="Sensor-like_sf"/>
</dbReference>
<gene>
    <name evidence="14" type="ORF">EH198_13505</name>
</gene>
<evidence type="ECO:0000256" key="4">
    <source>
        <dbReference type="ARBA" id="ARBA00022500"/>
    </source>
</evidence>
<evidence type="ECO:0000313" key="14">
    <source>
        <dbReference type="EMBL" id="RQW11312.1"/>
    </source>
</evidence>
<evidence type="ECO:0000256" key="9">
    <source>
        <dbReference type="ARBA" id="ARBA00029447"/>
    </source>
</evidence>
<dbReference type="InterPro" id="IPR033479">
    <property type="entry name" value="dCache_1"/>
</dbReference>
<comment type="similarity">
    <text evidence="9">Belongs to the methyl-accepting chemotaxis (MCP) protein family.</text>
</comment>
<evidence type="ECO:0000256" key="6">
    <source>
        <dbReference type="ARBA" id="ARBA00022989"/>
    </source>
</evidence>
<evidence type="ECO:0000259" key="13">
    <source>
        <dbReference type="PROSITE" id="PS50885"/>
    </source>
</evidence>
<dbReference type="PANTHER" id="PTHR32089">
    <property type="entry name" value="METHYL-ACCEPTING CHEMOTAXIS PROTEIN MCPB"/>
    <property type="match status" value="1"/>
</dbReference>
<dbReference type="AlphaFoldDB" id="A0A3N9PY29"/>
<dbReference type="Gene3D" id="1.10.287.950">
    <property type="entry name" value="Methyl-accepting chemotaxis protein"/>
    <property type="match status" value="1"/>
</dbReference>
<feature type="transmembrane region" description="Helical" evidence="11">
    <location>
        <begin position="288"/>
        <end position="311"/>
    </location>
</feature>
<evidence type="ECO:0000256" key="5">
    <source>
        <dbReference type="ARBA" id="ARBA00022692"/>
    </source>
</evidence>
<comment type="caution">
    <text evidence="14">The sequence shown here is derived from an EMBL/GenBank/DDBJ whole genome shotgun (WGS) entry which is preliminary data.</text>
</comment>
<evidence type="ECO:0000313" key="15">
    <source>
        <dbReference type="Proteomes" id="UP000282529"/>
    </source>
</evidence>
<dbReference type="Pfam" id="PF00015">
    <property type="entry name" value="MCPsignal"/>
    <property type="match status" value="1"/>
</dbReference>
<dbReference type="SUPFAM" id="SSF103190">
    <property type="entry name" value="Sensory domain-like"/>
    <property type="match status" value="1"/>
</dbReference>
<dbReference type="GO" id="GO:0007165">
    <property type="term" value="P:signal transduction"/>
    <property type="evidence" value="ECO:0007669"/>
    <property type="project" value="UniProtKB-KW"/>
</dbReference>
<name>A0A3N9PY29_9BACL</name>
<dbReference type="InterPro" id="IPR003660">
    <property type="entry name" value="HAMP_dom"/>
</dbReference>
<reference evidence="14 15" key="1">
    <citation type="submission" date="2018-11" db="EMBL/GenBank/DDBJ databases">
        <title>Genome sequence of strain 7197.</title>
        <authorList>
            <person name="Gao J."/>
            <person name="Sun J."/>
        </authorList>
    </citation>
    <scope>NUCLEOTIDE SEQUENCE [LARGE SCALE GENOMIC DNA]</scope>
    <source>
        <strain evidence="14 15">7197</strain>
    </source>
</reference>
<evidence type="ECO:0000256" key="1">
    <source>
        <dbReference type="ARBA" id="ARBA00004651"/>
    </source>
</evidence>
<evidence type="ECO:0000259" key="12">
    <source>
        <dbReference type="PROSITE" id="PS50111"/>
    </source>
</evidence>